<evidence type="ECO:0000313" key="1">
    <source>
        <dbReference type="EMBL" id="GIX93333.1"/>
    </source>
</evidence>
<dbReference type="AlphaFoldDB" id="A0AAV4PBG8"/>
<proteinExistence type="predicted"/>
<reference evidence="1 2" key="1">
    <citation type="submission" date="2021-06" db="EMBL/GenBank/DDBJ databases">
        <title>Caerostris extrusa draft genome.</title>
        <authorList>
            <person name="Kono N."/>
            <person name="Arakawa K."/>
        </authorList>
    </citation>
    <scope>NUCLEOTIDE SEQUENCE [LARGE SCALE GENOMIC DNA]</scope>
</reference>
<organism evidence="1 2">
    <name type="scientific">Caerostris extrusa</name>
    <name type="common">Bark spider</name>
    <name type="synonym">Caerostris bankana</name>
    <dbReference type="NCBI Taxonomy" id="172846"/>
    <lineage>
        <taxon>Eukaryota</taxon>
        <taxon>Metazoa</taxon>
        <taxon>Ecdysozoa</taxon>
        <taxon>Arthropoda</taxon>
        <taxon>Chelicerata</taxon>
        <taxon>Arachnida</taxon>
        <taxon>Araneae</taxon>
        <taxon>Araneomorphae</taxon>
        <taxon>Entelegynae</taxon>
        <taxon>Araneoidea</taxon>
        <taxon>Araneidae</taxon>
        <taxon>Caerostris</taxon>
    </lineage>
</organism>
<evidence type="ECO:0000313" key="2">
    <source>
        <dbReference type="Proteomes" id="UP001054945"/>
    </source>
</evidence>
<comment type="caution">
    <text evidence="1">The sequence shown here is derived from an EMBL/GenBank/DDBJ whole genome shotgun (WGS) entry which is preliminary data.</text>
</comment>
<keyword evidence="2" id="KW-1185">Reference proteome</keyword>
<accession>A0AAV4PBG8</accession>
<dbReference type="EMBL" id="BPLR01004238">
    <property type="protein sequence ID" value="GIX93333.1"/>
    <property type="molecule type" value="Genomic_DNA"/>
</dbReference>
<dbReference type="Proteomes" id="UP001054945">
    <property type="component" value="Unassembled WGS sequence"/>
</dbReference>
<sequence length="135" mass="15064">MQELNLALSALDPLKSLEPDNIHNLMISRLSNKDLIHDINFNPAAMKNSSGIIGRLQMVPLLSRLIDSYIPPIIGLQVDTLSAPLLIRDKNTFSTCTNLSQRRPHPNTSAGLDRDDVTLVLVLFTIFGRFLSLWT</sequence>
<name>A0AAV4PBG8_CAEEX</name>
<gene>
    <name evidence="1" type="ORF">CEXT_14321</name>
</gene>
<protein>
    <submittedName>
        <fullName evidence="1">Uncharacterized protein</fullName>
    </submittedName>
</protein>